<evidence type="ECO:0000313" key="5">
    <source>
        <dbReference type="Proteomes" id="UP000217564"/>
    </source>
</evidence>
<dbReference type="RefSeq" id="WP_096162370.1">
    <property type="nucleotide sequence ID" value="NZ_NRGP01000017.1"/>
</dbReference>
<evidence type="ECO:0000256" key="1">
    <source>
        <dbReference type="SAM" id="Coils"/>
    </source>
</evidence>
<dbReference type="Gene3D" id="3.40.50.300">
    <property type="entry name" value="P-loop containing nucleotide triphosphate hydrolases"/>
    <property type="match status" value="2"/>
</dbReference>
<comment type="caution">
    <text evidence="4">The sequence shown here is derived from an EMBL/GenBank/DDBJ whole genome shotgun (WGS) entry which is preliminary data.</text>
</comment>
<accession>A0A2A3Z359</accession>
<keyword evidence="1" id="KW-0175">Coiled coil</keyword>
<dbReference type="Proteomes" id="UP000217564">
    <property type="component" value="Unassembled WGS sequence"/>
</dbReference>
<evidence type="ECO:0000256" key="2">
    <source>
        <dbReference type="SAM" id="MobiDB-lite"/>
    </source>
</evidence>
<dbReference type="InterPro" id="IPR026866">
    <property type="entry name" value="CR006_AAA"/>
</dbReference>
<feature type="coiled-coil region" evidence="1">
    <location>
        <begin position="473"/>
        <end position="507"/>
    </location>
</feature>
<evidence type="ECO:0000259" key="3">
    <source>
        <dbReference type="Pfam" id="PF13166"/>
    </source>
</evidence>
<protein>
    <recommendedName>
        <fullName evidence="3">Protein CR006 P-loop domain-containing protein</fullName>
    </recommendedName>
</protein>
<proteinExistence type="predicted"/>
<evidence type="ECO:0000313" key="4">
    <source>
        <dbReference type="EMBL" id="PCC46070.1"/>
    </source>
</evidence>
<reference evidence="4 5" key="1">
    <citation type="journal article" date="2017" name="Elife">
        <title>Extensive horizontal gene transfer in cheese-associated bacteria.</title>
        <authorList>
            <person name="Bonham K.S."/>
            <person name="Wolfe B.E."/>
            <person name="Dutton R.J."/>
        </authorList>
    </citation>
    <scope>NUCLEOTIDE SEQUENCE [LARGE SCALE GENOMIC DNA]</scope>
    <source>
        <strain evidence="4 5">947_7</strain>
    </source>
</reference>
<feature type="coiled-coil region" evidence="1">
    <location>
        <begin position="160"/>
        <end position="187"/>
    </location>
</feature>
<dbReference type="Pfam" id="PF13166">
    <property type="entry name" value="AAA_13"/>
    <property type="match status" value="1"/>
</dbReference>
<dbReference type="InterPro" id="IPR027417">
    <property type="entry name" value="P-loop_NTPase"/>
</dbReference>
<sequence>MSKNPKQQQQMLTGFEITGRCYSDPTTFQFFEKPKNQWPEKRLALVYGRNGTGKSTISNALSKFDHMSLADEQDDQPVDSENREAPDGTPQCKNGQAELTITPTFTGESNRSTPEISTLVFNEDYIEENVKFRENGLDTIVLFGEQVDIEKKIEERRRSIESVETALLSADSEVEALEKNENQAYNNLKEGLKSGWARRRQKIRRNESSTPVTRERIRQIKRVALSEANLEDSLSSLNADIDKYLSIADAQLPDKNWEFLESYELSVTGGEDLLSKCLVPPTGTGIAEIVGENLKAYSKYVYAAHEIFQYSNIGHCPMCQQPVDQNYREELLNAISSSIDDAASKATSEIEASKISEIEFSGKDIDARLGSVAEEFEVARLKYNREISSWNEACDLKKNSLYSPVKWDGARMEEAVLELSTTIERLNAEYKSLLVSIHERSKEKERLEACNDIVSRLETKEAFRQYDEAVERMVLARKRQEQLRSDIENLNNQVAELVAESENVHIAAGEINDALSSIFAEIGRLELVLDTDLDGSKYLLRNRGIPLSPSNLSIGERNIVALVYFYTGVKKVLDDLYREDAQRYLVVVLDDPISSVDMDNRLGIHGFIESRILDFMSHDYEAFKLIILSHDLTVARQFEKSLDNVLFRASESSGHSLNSNQIRSQFARFQLDSDHTIRKIDQKALGGRSEYGVLLNAIWRIVKDDDILDLDKLLTLGNSLRRVLEAFSTFIYNDSSIPSTTLSKEYELVTDGRNSSVDLGPGHRLYLHGSSHSQDSITSLGHYGGFEGVTPEEQLIHVRKTLAFLYTLQPSHIIANIDLDERIVAEERLRSWCSELLGHDAAQY</sequence>
<organism evidence="4 5">
    <name type="scientific">Brevibacterium aurantiacum</name>
    <dbReference type="NCBI Taxonomy" id="273384"/>
    <lineage>
        <taxon>Bacteria</taxon>
        <taxon>Bacillati</taxon>
        <taxon>Actinomycetota</taxon>
        <taxon>Actinomycetes</taxon>
        <taxon>Micrococcales</taxon>
        <taxon>Brevibacteriaceae</taxon>
        <taxon>Brevibacterium</taxon>
    </lineage>
</organism>
<gene>
    <name evidence="4" type="ORF">CIK64_12315</name>
</gene>
<dbReference type="SUPFAM" id="SSF52540">
    <property type="entry name" value="P-loop containing nucleoside triphosphate hydrolases"/>
    <property type="match status" value="1"/>
</dbReference>
<dbReference type="AlphaFoldDB" id="A0A2A3Z359"/>
<feature type="region of interest" description="Disordered" evidence="2">
    <location>
        <begin position="71"/>
        <end position="95"/>
    </location>
</feature>
<feature type="domain" description="Protein CR006 P-loop" evidence="3">
    <location>
        <begin position="40"/>
        <end position="748"/>
    </location>
</feature>
<name>A0A2A3Z359_BREAU</name>
<dbReference type="EMBL" id="NRGP01000017">
    <property type="protein sequence ID" value="PCC46070.1"/>
    <property type="molecule type" value="Genomic_DNA"/>
</dbReference>